<keyword evidence="1" id="KW-0472">Membrane</keyword>
<dbReference type="RefSeq" id="WP_179487970.1">
    <property type="nucleotide sequence ID" value="NZ_JACCCW010000001.1"/>
</dbReference>
<dbReference type="InterPro" id="IPR013783">
    <property type="entry name" value="Ig-like_fold"/>
</dbReference>
<keyword evidence="1" id="KW-0812">Transmembrane</keyword>
<evidence type="ECO:0000313" key="3">
    <source>
        <dbReference type="Proteomes" id="UP000589520"/>
    </source>
</evidence>
<name>A0A7Y9PEV5_9BACT</name>
<protein>
    <recommendedName>
        <fullName evidence="4">Choice-of-anchor D domain-containing protein</fullName>
    </recommendedName>
</protein>
<dbReference type="SUPFAM" id="SSF110296">
    <property type="entry name" value="Oligoxyloglucan reducing end-specific cellobiohydrolase"/>
    <property type="match status" value="2"/>
</dbReference>
<accession>A0A7Y9PEV5</accession>
<evidence type="ECO:0000313" key="2">
    <source>
        <dbReference type="EMBL" id="NYF78512.1"/>
    </source>
</evidence>
<organism evidence="2 3">
    <name type="scientific">Granulicella arctica</name>
    <dbReference type="NCBI Taxonomy" id="940613"/>
    <lineage>
        <taxon>Bacteria</taxon>
        <taxon>Pseudomonadati</taxon>
        <taxon>Acidobacteriota</taxon>
        <taxon>Terriglobia</taxon>
        <taxon>Terriglobales</taxon>
        <taxon>Acidobacteriaceae</taxon>
        <taxon>Granulicella</taxon>
    </lineage>
</organism>
<gene>
    <name evidence="2" type="ORF">HDF17_000799</name>
</gene>
<reference evidence="2 3" key="1">
    <citation type="submission" date="2020-07" db="EMBL/GenBank/DDBJ databases">
        <title>Genomic Encyclopedia of Type Strains, Phase IV (KMG-V): Genome sequencing to study the core and pangenomes of soil and plant-associated prokaryotes.</title>
        <authorList>
            <person name="Whitman W."/>
        </authorList>
    </citation>
    <scope>NUCLEOTIDE SEQUENCE [LARGE SCALE GENOMIC DNA]</scope>
    <source>
        <strain evidence="2 3">X4EP2</strain>
    </source>
</reference>
<dbReference type="Proteomes" id="UP000589520">
    <property type="component" value="Unassembled WGS sequence"/>
</dbReference>
<sequence>MRLTAYLRLTRYVTFALCGPRAMSLLAGLCLALGLVRDGMAQTLLSDAVQLSNHLSESRLQAHRLRAMRFLGGRALHGKGSAAAAMEAARRQHAAMVRAQATGSLSASWQAVGPNQIASAAYGNVTGRVTAIAIDPADTTGNTVYLGTTGGGVWKSTNAAGASGSVSFTPLTDTLPAFSPNFGTSAIPSLSIGAISVQNGIVLAGTGDPNDATDSYYGSGLLRSADGGLTWTLIPGSKDGVVGNHSFVGLGVAGFAWSSTTSGLVVAAISDALEGDLVGAADPINSVRGLYYSTDAGVTWQMSVVKDGSQTVQTPLPTGGNVGGNAATSVVWNPVRQLFYAAVRYHGYYESADGVMWTRMAQQPGASLSLAACPTNPGTTGNPSCPIFRGALAVQPVTGDTFALTVDSSNVDQGLWQDACAYANSACGGADGFGTQLVSAPLEVGNGSSVIPQADYNFALSAVASGVGTSSPDTVLFVGTGDLYRCSLGAGCSLRNTTNATNGCAAPAGVAGAQHAVAAMATSGLPLVYVGNDGGVWRSTDGVNEQGTLCSPDDANHFQNLNGGLGSLTEVVSFAQHPTDTNTLLVGAGANGSAGTSTAGTSTAWAQLSAGEGGTVAIDPANPMNWYVSTAAGVSIGLCSDGAGCGATNFAGAPTIGLTQVSDDASLIDPPWILDPALPSDVLIGTCRMWRGPGTSGAPWSLANAISPMFSGAQNSACDGTNGMIRSMAVGGPVSGATAAPDAGSTVLYAGMAGTLDGGGTAAGGHLFYTSTGASASSATVWTDLTGSSVTNGSAQFNQDGYDISSLVVDPHDATGATIYATVMGFGVPHVYRSTDAGAHWTNISRNLPSAPANSLVVDPNDANTLYVALDTGVYVTSAVTTCATTNCWSVYGLGLPNAPVVELAVASAMATGDGRTGELRAGTYGRGIWEIPLLTAVSLAKPAMSLSPASLTFSAQAVGTASAEQSVTVTNTGNAALTVSHVTIAGGAGIPIDPTEQDFNETDTCTTAPIAVNASCTVEVVFLPIATGARSGVLTVYGNVAGGQATAALSGTGTTAATMVLDPVALSFPATVVGATSAAENVTISNTGGTAASLQVETVTGDFRISANTCGATLGASAGCTVAIEFVPTVSGTRSGTLTVTDSVGTQTASLTGSATLPATDVLSPLTLTFSAQQLGTTSAVQQVTLTNSGDVALTLIAAQITSGDFSVVNGCGNSLNAHSSCSLAVSYVPKNVGNEVGTLVVSDQYRSQTVGLSGVGLAPAGVSLAPTLGLSFAALGVGITSAGQTVTLTNNGGVPLTLSGFTLSGDFAVVPGSNTCGTSVAVNSACTMQIAFVPTAAGVRTGVLTVTDSAASSPQTLALTGIGVDFSLTAGNSSASVASGQSAVYSLLLTSASGVPGSATFTCSGAPANATCLIVPTTVALGNGTATVVVTVATGVASASVASGSNRIWVVLLLPFGLGMLGWRSRRSLAGIVILCGLVAGIGCGSGRVIPISGTTGSPTSPTPSGASTIVVSASSAGLVRTVDLTLTVQ</sequence>
<comment type="caution">
    <text evidence="2">The sequence shown here is derived from an EMBL/GenBank/DDBJ whole genome shotgun (WGS) entry which is preliminary data.</text>
</comment>
<feature type="transmembrane region" description="Helical" evidence="1">
    <location>
        <begin position="1449"/>
        <end position="1465"/>
    </location>
</feature>
<keyword evidence="1" id="KW-1133">Transmembrane helix</keyword>
<feature type="transmembrane region" description="Helical" evidence="1">
    <location>
        <begin position="1472"/>
        <end position="1492"/>
    </location>
</feature>
<dbReference type="NCBIfam" id="NF012200">
    <property type="entry name" value="choice_anch_D"/>
    <property type="match status" value="4"/>
</dbReference>
<dbReference type="InterPro" id="IPR015943">
    <property type="entry name" value="WD40/YVTN_repeat-like_dom_sf"/>
</dbReference>
<dbReference type="EMBL" id="JACCCW010000001">
    <property type="protein sequence ID" value="NYF78512.1"/>
    <property type="molecule type" value="Genomic_DNA"/>
</dbReference>
<keyword evidence="3" id="KW-1185">Reference proteome</keyword>
<evidence type="ECO:0008006" key="4">
    <source>
        <dbReference type="Google" id="ProtNLM"/>
    </source>
</evidence>
<dbReference type="Gene3D" id="2.60.40.10">
    <property type="entry name" value="Immunoglobulins"/>
    <property type="match status" value="4"/>
</dbReference>
<evidence type="ECO:0000256" key="1">
    <source>
        <dbReference type="SAM" id="Phobius"/>
    </source>
</evidence>
<dbReference type="Gene3D" id="2.130.10.10">
    <property type="entry name" value="YVTN repeat-like/Quinoprotein amine dehydrogenase"/>
    <property type="match status" value="3"/>
</dbReference>
<proteinExistence type="predicted"/>